<proteinExistence type="predicted"/>
<dbReference type="Proteomes" id="UP000050384">
    <property type="component" value="Unassembled WGS sequence"/>
</dbReference>
<dbReference type="EMBL" id="LJRI01000705">
    <property type="protein sequence ID" value="KPY92673.1"/>
    <property type="molecule type" value="Genomic_DNA"/>
</dbReference>
<evidence type="ECO:0000313" key="2">
    <source>
        <dbReference type="Proteomes" id="UP000050384"/>
    </source>
</evidence>
<evidence type="ECO:0000313" key="1">
    <source>
        <dbReference type="EMBL" id="KPY92673.1"/>
    </source>
</evidence>
<gene>
    <name evidence="1" type="ORF">ALO94_100937</name>
</gene>
<comment type="caution">
    <text evidence="1">The sequence shown here is derived from an EMBL/GenBank/DDBJ whole genome shotgun (WGS) entry which is preliminary data.</text>
</comment>
<dbReference type="AlphaFoldDB" id="A0A0Q0D4H5"/>
<organism evidence="1 2">
    <name type="scientific">Pseudomonas syringae pv. spinaceae</name>
    <dbReference type="NCBI Taxonomy" id="264459"/>
    <lineage>
        <taxon>Bacteria</taxon>
        <taxon>Pseudomonadati</taxon>
        <taxon>Pseudomonadota</taxon>
        <taxon>Gammaproteobacteria</taxon>
        <taxon>Pseudomonadales</taxon>
        <taxon>Pseudomonadaceae</taxon>
        <taxon>Pseudomonas</taxon>
        <taxon>Pseudomonas syringae</taxon>
    </lineage>
</organism>
<reference evidence="1 2" key="1">
    <citation type="submission" date="2015-09" db="EMBL/GenBank/DDBJ databases">
        <title>Genome announcement of multiple Pseudomonas syringae strains.</title>
        <authorList>
            <person name="Thakur S."/>
            <person name="Wang P.W."/>
            <person name="Gong Y."/>
            <person name="Weir B.S."/>
            <person name="Guttman D.S."/>
        </authorList>
    </citation>
    <scope>NUCLEOTIDE SEQUENCE [LARGE SCALE GENOMIC DNA]</scope>
    <source>
        <strain evidence="1 2">ICMP16929</strain>
    </source>
</reference>
<protein>
    <submittedName>
        <fullName evidence="1">Uncharacterized protein</fullName>
    </submittedName>
</protein>
<sequence length="52" mass="6069">MNVVNAHSLMIDSQKSCTRFFSAFSTDLRMQRRARLLLSSYQKTADRLTERS</sequence>
<name>A0A0Q0D4H5_PSESX</name>
<accession>A0A0Q0D4H5</accession>